<accession>A0A8J7WKP6</accession>
<organism evidence="3 4">
    <name type="scientific">Actinocrinis puniceicyclus</name>
    <dbReference type="NCBI Taxonomy" id="977794"/>
    <lineage>
        <taxon>Bacteria</taxon>
        <taxon>Bacillati</taxon>
        <taxon>Actinomycetota</taxon>
        <taxon>Actinomycetes</taxon>
        <taxon>Catenulisporales</taxon>
        <taxon>Actinospicaceae</taxon>
        <taxon>Actinocrinis</taxon>
    </lineage>
</organism>
<dbReference type="GO" id="GO:0016491">
    <property type="term" value="F:oxidoreductase activity"/>
    <property type="evidence" value="ECO:0007669"/>
    <property type="project" value="InterPro"/>
</dbReference>
<name>A0A8J7WKP6_9ACTN</name>
<dbReference type="PANTHER" id="PTHR39428:SF1">
    <property type="entry name" value="F420H(2)-DEPENDENT QUINONE REDUCTASE RV1261C"/>
    <property type="match status" value="1"/>
</dbReference>
<keyword evidence="4" id="KW-1185">Reference proteome</keyword>
<dbReference type="InterPro" id="IPR004378">
    <property type="entry name" value="F420H2_quin_Rdtase"/>
</dbReference>
<reference evidence="3" key="1">
    <citation type="submission" date="2021-04" db="EMBL/GenBank/DDBJ databases">
        <title>Genome based classification of Actinospica acidithermotolerans sp. nov., an actinobacterium isolated from an Indonesian hot spring.</title>
        <authorList>
            <person name="Kusuma A.B."/>
            <person name="Putra K.E."/>
            <person name="Nafisah S."/>
            <person name="Loh J."/>
            <person name="Nouioui I."/>
            <person name="Goodfellow M."/>
        </authorList>
    </citation>
    <scope>NUCLEOTIDE SEQUENCE</scope>
    <source>
        <strain evidence="3">DSM 45618</strain>
    </source>
</reference>
<dbReference type="Pfam" id="PF04075">
    <property type="entry name" value="F420H2_quin_red"/>
    <property type="match status" value="1"/>
</dbReference>
<evidence type="ECO:0000256" key="1">
    <source>
        <dbReference type="ARBA" id="ARBA00008710"/>
    </source>
</evidence>
<dbReference type="Gene3D" id="2.30.110.10">
    <property type="entry name" value="Electron Transport, Fmn-binding Protein, Chain A"/>
    <property type="match status" value="1"/>
</dbReference>
<comment type="catalytic activity">
    <reaction evidence="2">
        <text>oxidized coenzyme F420-(gamma-L-Glu)(n) + a quinol + H(+) = reduced coenzyme F420-(gamma-L-Glu)(n) + a quinone</text>
        <dbReference type="Rhea" id="RHEA:39663"/>
        <dbReference type="Rhea" id="RHEA-COMP:12939"/>
        <dbReference type="Rhea" id="RHEA-COMP:14378"/>
        <dbReference type="ChEBI" id="CHEBI:15378"/>
        <dbReference type="ChEBI" id="CHEBI:24646"/>
        <dbReference type="ChEBI" id="CHEBI:132124"/>
        <dbReference type="ChEBI" id="CHEBI:133980"/>
        <dbReference type="ChEBI" id="CHEBI:139511"/>
    </reaction>
</comment>
<dbReference type="RefSeq" id="WP_211463240.1">
    <property type="nucleotide sequence ID" value="NZ_JAGSXH010000001.1"/>
</dbReference>
<dbReference type="InterPro" id="IPR012349">
    <property type="entry name" value="Split_barrel_FMN-bd"/>
</dbReference>
<dbReference type="EMBL" id="JAGSXH010000001">
    <property type="protein sequence ID" value="MBS2961502.1"/>
    <property type="molecule type" value="Genomic_DNA"/>
</dbReference>
<proteinExistence type="inferred from homology"/>
<dbReference type="GO" id="GO:0005886">
    <property type="term" value="C:plasma membrane"/>
    <property type="evidence" value="ECO:0007669"/>
    <property type="project" value="TreeGrafter"/>
</dbReference>
<comment type="similarity">
    <text evidence="1">Belongs to the F420H(2)-dependent quinone reductase family.</text>
</comment>
<evidence type="ECO:0000256" key="2">
    <source>
        <dbReference type="ARBA" id="ARBA00049106"/>
    </source>
</evidence>
<evidence type="ECO:0000313" key="4">
    <source>
        <dbReference type="Proteomes" id="UP000677913"/>
    </source>
</evidence>
<gene>
    <name evidence="3" type="ORF">KGA66_00490</name>
</gene>
<dbReference type="PANTHER" id="PTHR39428">
    <property type="entry name" value="F420H(2)-DEPENDENT QUINONE REDUCTASE RV1261C"/>
    <property type="match status" value="1"/>
</dbReference>
<dbReference type="NCBIfam" id="TIGR00026">
    <property type="entry name" value="hi_GC_TIGR00026"/>
    <property type="match status" value="1"/>
</dbReference>
<dbReference type="GO" id="GO:0070967">
    <property type="term" value="F:coenzyme F420 binding"/>
    <property type="evidence" value="ECO:0007669"/>
    <property type="project" value="TreeGrafter"/>
</dbReference>
<comment type="caution">
    <text evidence="3">The sequence shown here is derived from an EMBL/GenBank/DDBJ whole genome shotgun (WGS) entry which is preliminary data.</text>
</comment>
<evidence type="ECO:0000313" key="3">
    <source>
        <dbReference type="EMBL" id="MBS2961502.1"/>
    </source>
</evidence>
<protein>
    <submittedName>
        <fullName evidence="3">Nitroreductase family deazaflavin-dependent oxidoreductase</fullName>
    </submittedName>
</protein>
<sequence length="139" mass="15015">MTQEQQVRNRPVVEEFRANGGVVGGAFEGVALLLLHHRGAKSGAAHLSPVAYLPDGPNWVIVAANGGRPTHPGWYHNLLAHPETVIEVGTSTRRVTARVAAGAEHDALTGRFLRESKFFGGFAQTTTRTIPVFVLEPRD</sequence>
<dbReference type="AlphaFoldDB" id="A0A8J7WKP6"/>
<dbReference type="Proteomes" id="UP000677913">
    <property type="component" value="Unassembled WGS sequence"/>
</dbReference>